<dbReference type="NCBIfam" id="TIGR02532">
    <property type="entry name" value="IV_pilin_GFxxxE"/>
    <property type="match status" value="1"/>
</dbReference>
<evidence type="ECO:0000256" key="8">
    <source>
        <dbReference type="ARBA" id="ARBA00023136"/>
    </source>
</evidence>
<evidence type="ECO:0000256" key="7">
    <source>
        <dbReference type="ARBA" id="ARBA00022989"/>
    </source>
</evidence>
<reference evidence="13" key="1">
    <citation type="submission" date="2022-06" db="EMBL/GenBank/DDBJ databases">
        <title>A novel DMS-producing enzyme.</title>
        <authorList>
            <person name="Zhang Y."/>
        </authorList>
    </citation>
    <scope>NUCLEOTIDE SEQUENCE</scope>
    <source>
        <strain evidence="13">RT37</strain>
    </source>
</reference>
<accession>A0AAU7KFW8</accession>
<evidence type="ECO:0000256" key="2">
    <source>
        <dbReference type="ARBA" id="ARBA00021549"/>
    </source>
</evidence>
<dbReference type="InterPro" id="IPR045584">
    <property type="entry name" value="Pilin-like"/>
</dbReference>
<keyword evidence="5" id="KW-0997">Cell inner membrane</keyword>
<keyword evidence="6 11" id="KW-0812">Transmembrane</keyword>
<proteinExistence type="inferred from homology"/>
<keyword evidence="4" id="KW-0488">Methylation</keyword>
<evidence type="ECO:0000259" key="12">
    <source>
        <dbReference type="Pfam" id="PF12019"/>
    </source>
</evidence>
<protein>
    <recommendedName>
        <fullName evidence="2">Type II secretion system protein H</fullName>
    </recommendedName>
    <alternativeName>
        <fullName evidence="10">General secretion pathway protein H</fullName>
    </alternativeName>
</protein>
<organism evidence="13">
    <name type="scientific">Halomonas sp. RT37</name>
    <dbReference type="NCBI Taxonomy" id="2950872"/>
    <lineage>
        <taxon>Bacteria</taxon>
        <taxon>Pseudomonadati</taxon>
        <taxon>Pseudomonadota</taxon>
        <taxon>Gammaproteobacteria</taxon>
        <taxon>Oceanospirillales</taxon>
        <taxon>Halomonadaceae</taxon>
        <taxon>Halomonas</taxon>
    </lineage>
</organism>
<evidence type="ECO:0000256" key="6">
    <source>
        <dbReference type="ARBA" id="ARBA00022692"/>
    </source>
</evidence>
<evidence type="ECO:0000256" key="3">
    <source>
        <dbReference type="ARBA" id="ARBA00022475"/>
    </source>
</evidence>
<dbReference type="GO" id="GO:0015628">
    <property type="term" value="P:protein secretion by the type II secretion system"/>
    <property type="evidence" value="ECO:0007669"/>
    <property type="project" value="InterPro"/>
</dbReference>
<sequence>MTAGSRQRGVTLLELVVCVAVIGLMAAVAVPGLHHWLAGERLVADTNRLVGALTLARTTALTRRQEVKVLVVDCAGRWRLEVLAGDADAGGCQSTPTAHGDVLMVDEAARTDGTRVSPGGVSFDLMGRLDDCSYGSPCRWQLRGTGGEGRWVSVEPSGVVRSGDEEDAA</sequence>
<dbReference type="AlphaFoldDB" id="A0AAU7KFW8"/>
<feature type="domain" description="General secretion pathway GspH" evidence="12">
    <location>
        <begin position="46"/>
        <end position="158"/>
    </location>
</feature>
<comment type="similarity">
    <text evidence="9">Belongs to the GSP H family.</text>
</comment>
<dbReference type="SUPFAM" id="SSF54523">
    <property type="entry name" value="Pili subunits"/>
    <property type="match status" value="1"/>
</dbReference>
<dbReference type="InterPro" id="IPR022346">
    <property type="entry name" value="T2SS_GspH"/>
</dbReference>
<dbReference type="EMBL" id="CP098827">
    <property type="protein sequence ID" value="XBO70566.1"/>
    <property type="molecule type" value="Genomic_DNA"/>
</dbReference>
<dbReference type="Pfam" id="PF07963">
    <property type="entry name" value="N_methyl"/>
    <property type="match status" value="1"/>
</dbReference>
<dbReference type="RefSeq" id="WP_348827152.1">
    <property type="nucleotide sequence ID" value="NZ_CP098827.1"/>
</dbReference>
<dbReference type="GO" id="GO:0015627">
    <property type="term" value="C:type II protein secretion system complex"/>
    <property type="evidence" value="ECO:0007669"/>
    <property type="project" value="InterPro"/>
</dbReference>
<evidence type="ECO:0000256" key="10">
    <source>
        <dbReference type="ARBA" id="ARBA00030775"/>
    </source>
</evidence>
<dbReference type="GO" id="GO:0005886">
    <property type="term" value="C:plasma membrane"/>
    <property type="evidence" value="ECO:0007669"/>
    <property type="project" value="UniProtKB-SubCell"/>
</dbReference>
<evidence type="ECO:0000256" key="9">
    <source>
        <dbReference type="ARBA" id="ARBA00025772"/>
    </source>
</evidence>
<evidence type="ECO:0000256" key="5">
    <source>
        <dbReference type="ARBA" id="ARBA00022519"/>
    </source>
</evidence>
<keyword evidence="8 11" id="KW-0472">Membrane</keyword>
<dbReference type="InterPro" id="IPR012902">
    <property type="entry name" value="N_methyl_site"/>
</dbReference>
<dbReference type="Gene3D" id="3.55.40.10">
    <property type="entry name" value="minor pseudopilin epsh domain"/>
    <property type="match status" value="1"/>
</dbReference>
<evidence type="ECO:0000256" key="11">
    <source>
        <dbReference type="SAM" id="Phobius"/>
    </source>
</evidence>
<keyword evidence="3" id="KW-1003">Cell membrane</keyword>
<evidence type="ECO:0000256" key="4">
    <source>
        <dbReference type="ARBA" id="ARBA00022481"/>
    </source>
</evidence>
<feature type="transmembrane region" description="Helical" evidence="11">
    <location>
        <begin position="12"/>
        <end position="37"/>
    </location>
</feature>
<keyword evidence="7 11" id="KW-1133">Transmembrane helix</keyword>
<gene>
    <name evidence="13" type="ORF">NFG58_18460</name>
</gene>
<dbReference type="Pfam" id="PF12019">
    <property type="entry name" value="GspH"/>
    <property type="match status" value="1"/>
</dbReference>
<evidence type="ECO:0000313" key="13">
    <source>
        <dbReference type="EMBL" id="XBO70566.1"/>
    </source>
</evidence>
<name>A0AAU7KFW8_9GAMM</name>
<comment type="subcellular location">
    <subcellularLocation>
        <location evidence="1">Cell inner membrane</location>
        <topology evidence="1">Single-pass membrane protein</topology>
    </subcellularLocation>
</comment>
<evidence type="ECO:0000256" key="1">
    <source>
        <dbReference type="ARBA" id="ARBA00004377"/>
    </source>
</evidence>